<dbReference type="AlphaFoldDB" id="A0A9X1VZ00"/>
<dbReference type="NCBIfam" id="TIGR00305">
    <property type="entry name" value="putative toxin-antitoxin system toxin component, PIN family"/>
    <property type="match status" value="1"/>
</dbReference>
<dbReference type="PANTHER" id="PTHR34610">
    <property type="entry name" value="SSL7007 PROTEIN"/>
    <property type="match status" value="1"/>
</dbReference>
<dbReference type="InterPro" id="IPR002850">
    <property type="entry name" value="PIN_toxin-like"/>
</dbReference>
<accession>A0A9X1VZ00</accession>
<gene>
    <name evidence="2" type="ORF">MMF98_22765</name>
</gene>
<sequence>MTSPRPPSPVVLDTNIVLDAFVFSDAAALPLKQALVAAQLQWLATPAMRSELERVLAYPQITPRLAFYGLAAGDVLAAFDRHACLVEAAPKACVTCSDPDDQPFIDLAVAHKARLLSKDRAVLSMKKRLEVLDVRTSSAIESIA</sequence>
<proteinExistence type="predicted"/>
<dbReference type="InterPro" id="IPR029060">
    <property type="entry name" value="PIN-like_dom_sf"/>
</dbReference>
<evidence type="ECO:0000259" key="1">
    <source>
        <dbReference type="Pfam" id="PF13470"/>
    </source>
</evidence>
<dbReference type="SUPFAM" id="SSF88723">
    <property type="entry name" value="PIN domain-like"/>
    <property type="match status" value="1"/>
</dbReference>
<keyword evidence="3" id="KW-1185">Reference proteome</keyword>
<dbReference type="InterPro" id="IPR002716">
    <property type="entry name" value="PIN_dom"/>
</dbReference>
<dbReference type="Pfam" id="PF13470">
    <property type="entry name" value="PIN_3"/>
    <property type="match status" value="1"/>
</dbReference>
<dbReference type="Proteomes" id="UP001139447">
    <property type="component" value="Unassembled WGS sequence"/>
</dbReference>
<evidence type="ECO:0000313" key="3">
    <source>
        <dbReference type="Proteomes" id="UP001139447"/>
    </source>
</evidence>
<feature type="domain" description="PIN" evidence="1">
    <location>
        <begin position="10"/>
        <end position="116"/>
    </location>
</feature>
<dbReference type="EMBL" id="JALGBI010000003">
    <property type="protein sequence ID" value="MCJ0766047.1"/>
    <property type="molecule type" value="Genomic_DNA"/>
</dbReference>
<dbReference type="PANTHER" id="PTHR34610:SF3">
    <property type="entry name" value="SSL7007 PROTEIN"/>
    <property type="match status" value="1"/>
</dbReference>
<comment type="caution">
    <text evidence="2">The sequence shown here is derived from an EMBL/GenBank/DDBJ whole genome shotgun (WGS) entry which is preliminary data.</text>
</comment>
<name>A0A9X1VZ00_9BURK</name>
<dbReference type="RefSeq" id="WP_243309622.1">
    <property type="nucleotide sequence ID" value="NZ_JALGBI010000003.1"/>
</dbReference>
<organism evidence="2 3">
    <name type="scientific">Variovorax terrae</name>
    <dbReference type="NCBI Taxonomy" id="2923278"/>
    <lineage>
        <taxon>Bacteria</taxon>
        <taxon>Pseudomonadati</taxon>
        <taxon>Pseudomonadota</taxon>
        <taxon>Betaproteobacteria</taxon>
        <taxon>Burkholderiales</taxon>
        <taxon>Comamonadaceae</taxon>
        <taxon>Variovorax</taxon>
    </lineage>
</organism>
<reference evidence="2" key="1">
    <citation type="submission" date="2022-03" db="EMBL/GenBank/DDBJ databases">
        <authorList>
            <person name="Woo C.Y."/>
        </authorList>
    </citation>
    <scope>NUCLEOTIDE SEQUENCE</scope>
    <source>
        <strain evidence="2">CYS-02</strain>
    </source>
</reference>
<evidence type="ECO:0000313" key="2">
    <source>
        <dbReference type="EMBL" id="MCJ0766047.1"/>
    </source>
</evidence>
<protein>
    <submittedName>
        <fullName evidence="2">Toxin-antitoxin system toxin component, PIN family</fullName>
    </submittedName>
</protein>